<evidence type="ECO:0000313" key="10">
    <source>
        <dbReference type="Proteomes" id="UP000050164"/>
    </source>
</evidence>
<keyword evidence="6" id="KW-0051">Antiviral defense</keyword>
<evidence type="ECO:0000313" key="8">
    <source>
        <dbReference type="EMBL" id="CNW92038.1"/>
    </source>
</evidence>
<evidence type="ECO:0000256" key="6">
    <source>
        <dbReference type="ARBA" id="ARBA00023118"/>
    </source>
</evidence>
<evidence type="ECO:0000313" key="9">
    <source>
        <dbReference type="Proteomes" id="UP000039217"/>
    </source>
</evidence>
<keyword evidence="2" id="KW-0479">Metal-binding</keyword>
<keyword evidence="1" id="KW-0540">Nuclease</keyword>
<dbReference type="AlphaFoldDB" id="A0A655FY16"/>
<dbReference type="Proteomes" id="UP000050164">
    <property type="component" value="Unassembled WGS sequence"/>
</dbReference>
<dbReference type="EMBL" id="CQQC01002518">
    <property type="protein sequence ID" value="CNW92038.1"/>
    <property type="molecule type" value="Genomic_DNA"/>
</dbReference>
<reference evidence="9 10" key="1">
    <citation type="submission" date="2015-03" db="EMBL/GenBank/DDBJ databases">
        <authorList>
            <consortium name="Pathogen Informatics"/>
        </authorList>
    </citation>
    <scope>NUCLEOTIDE SEQUENCE [LARGE SCALE GENOMIC DNA]</scope>
    <source>
        <strain evidence="7 10">Bir 185</strain>
        <strain evidence="8 9">D00501624</strain>
    </source>
</reference>
<dbReference type="RefSeq" id="WP_015628438.1">
    <property type="nucleotide sequence ID" value="NZ_JASOCR010000131.1"/>
</dbReference>
<sequence length="52" mass="5940">MLTKGQLAKLVARIDRFAIDCDNIRIYKIRGVAAVTFYGRGRLVSAEEFVFF</sequence>
<evidence type="ECO:0000256" key="3">
    <source>
        <dbReference type="ARBA" id="ARBA00022759"/>
    </source>
</evidence>
<dbReference type="NCBIfam" id="TIGR01573">
    <property type="entry name" value="cas2"/>
    <property type="match status" value="1"/>
</dbReference>
<dbReference type="EMBL" id="CNFT01003260">
    <property type="protein sequence ID" value="CKU86227.1"/>
    <property type="molecule type" value="Genomic_DNA"/>
</dbReference>
<evidence type="ECO:0000256" key="1">
    <source>
        <dbReference type="ARBA" id="ARBA00022722"/>
    </source>
</evidence>
<protein>
    <submittedName>
        <fullName evidence="8">CRISPR-associated RNAse Cas2</fullName>
    </submittedName>
</protein>
<keyword evidence="3" id="KW-0255">Endonuclease</keyword>
<accession>A0A655FY16</accession>
<keyword evidence="5" id="KW-0460">Magnesium</keyword>
<dbReference type="GO" id="GO:0004521">
    <property type="term" value="F:RNA endonuclease activity"/>
    <property type="evidence" value="ECO:0007669"/>
    <property type="project" value="InterPro"/>
</dbReference>
<name>A0A655FY16_MYCTX</name>
<dbReference type="InterPro" id="IPR021127">
    <property type="entry name" value="CRISPR_associated_Cas2"/>
</dbReference>
<dbReference type="GO" id="GO:0043571">
    <property type="term" value="P:maintenance of CRISPR repeat elements"/>
    <property type="evidence" value="ECO:0007669"/>
    <property type="project" value="InterPro"/>
</dbReference>
<evidence type="ECO:0000256" key="5">
    <source>
        <dbReference type="ARBA" id="ARBA00022842"/>
    </source>
</evidence>
<proteinExistence type="predicted"/>
<evidence type="ECO:0000313" key="7">
    <source>
        <dbReference type="EMBL" id="CKU86227.1"/>
    </source>
</evidence>
<evidence type="ECO:0000256" key="4">
    <source>
        <dbReference type="ARBA" id="ARBA00022801"/>
    </source>
</evidence>
<gene>
    <name evidence="8" type="ORF">ERS007661_04354</name>
    <name evidence="7" type="ORF">ERS027659_05302</name>
</gene>
<evidence type="ECO:0000256" key="2">
    <source>
        <dbReference type="ARBA" id="ARBA00022723"/>
    </source>
</evidence>
<organism evidence="8 9">
    <name type="scientific">Mycobacterium tuberculosis</name>
    <dbReference type="NCBI Taxonomy" id="1773"/>
    <lineage>
        <taxon>Bacteria</taxon>
        <taxon>Bacillati</taxon>
        <taxon>Actinomycetota</taxon>
        <taxon>Actinomycetes</taxon>
        <taxon>Mycobacteriales</taxon>
        <taxon>Mycobacteriaceae</taxon>
        <taxon>Mycobacterium</taxon>
        <taxon>Mycobacterium tuberculosis complex</taxon>
    </lineage>
</organism>
<dbReference type="Proteomes" id="UP000039217">
    <property type="component" value="Unassembled WGS sequence"/>
</dbReference>
<keyword evidence="4" id="KW-0378">Hydrolase</keyword>